<gene>
    <name evidence="3" type="ORF">BKA16_002488</name>
</gene>
<dbReference type="Pfam" id="PF07859">
    <property type="entry name" value="Abhydrolase_3"/>
    <property type="match status" value="1"/>
</dbReference>
<accession>A0A840F1U4</accession>
<name>A0A840F1U4_9ACTN</name>
<dbReference type="SUPFAM" id="SSF53474">
    <property type="entry name" value="alpha/beta-Hydrolases"/>
    <property type="match status" value="1"/>
</dbReference>
<keyword evidence="1 3" id="KW-0378">Hydrolase</keyword>
<dbReference type="PANTHER" id="PTHR48081">
    <property type="entry name" value="AB HYDROLASE SUPERFAMILY PROTEIN C4A8.06C"/>
    <property type="match status" value="1"/>
</dbReference>
<dbReference type="RefSeq" id="WP_183370934.1">
    <property type="nucleotide sequence ID" value="NZ_BAABHL010000040.1"/>
</dbReference>
<dbReference type="EC" id="3.1.1.-" evidence="3"/>
<proteinExistence type="predicted"/>
<dbReference type="Gene3D" id="3.40.50.1820">
    <property type="entry name" value="alpha/beta hydrolase"/>
    <property type="match status" value="1"/>
</dbReference>
<organism evidence="3 4">
    <name type="scientific">Gordonia humi</name>
    <dbReference type="NCBI Taxonomy" id="686429"/>
    <lineage>
        <taxon>Bacteria</taxon>
        <taxon>Bacillati</taxon>
        <taxon>Actinomycetota</taxon>
        <taxon>Actinomycetes</taxon>
        <taxon>Mycobacteriales</taxon>
        <taxon>Gordoniaceae</taxon>
        <taxon>Gordonia</taxon>
    </lineage>
</organism>
<dbReference type="Proteomes" id="UP000551501">
    <property type="component" value="Unassembled WGS sequence"/>
</dbReference>
<dbReference type="GO" id="GO:0016787">
    <property type="term" value="F:hydrolase activity"/>
    <property type="evidence" value="ECO:0007669"/>
    <property type="project" value="UniProtKB-KW"/>
</dbReference>
<comment type="caution">
    <text evidence="3">The sequence shown here is derived from an EMBL/GenBank/DDBJ whole genome shotgun (WGS) entry which is preliminary data.</text>
</comment>
<sequence length="332" mass="36123">MTDVDADRPPLRLRLYAALGKEPEWSQMTADELRALQLAVNRKRASPLARVITGRMDSGADAEWQDLALPGRLLPVRVYRPIRRRLEQTDRVFPLVLHVHGGGFVGTAAQSDWVNSHLAARLPAVVISVEHRLLAPDTPLSEAVDDGWEALEHVLGAAEQWGIDADRVAVFGESTGGLIAALSAIRARDAGHAVRAQVLANPCLDVASAMSEWPSYSRYADNPTLTTGQMEMFLRLAVPPGADAAALSPLRLEDLSGLAAALIIVPTYDPISDQGRRYAERLQAAGTAVQLGEYPGATHAFLSMPTLVPQAMRARTDVTEFLRRRLNERPTP</sequence>
<reference evidence="3 4" key="1">
    <citation type="submission" date="2020-08" db="EMBL/GenBank/DDBJ databases">
        <title>Sequencing the genomes of 1000 actinobacteria strains.</title>
        <authorList>
            <person name="Klenk H.-P."/>
        </authorList>
    </citation>
    <scope>NUCLEOTIDE SEQUENCE [LARGE SCALE GENOMIC DNA]</scope>
    <source>
        <strain evidence="3 4">DSM 45298</strain>
    </source>
</reference>
<evidence type="ECO:0000256" key="1">
    <source>
        <dbReference type="ARBA" id="ARBA00022801"/>
    </source>
</evidence>
<dbReference type="InterPro" id="IPR050300">
    <property type="entry name" value="GDXG_lipolytic_enzyme"/>
</dbReference>
<keyword evidence="4" id="KW-1185">Reference proteome</keyword>
<dbReference type="InterPro" id="IPR029058">
    <property type="entry name" value="AB_hydrolase_fold"/>
</dbReference>
<dbReference type="PANTHER" id="PTHR48081:SF8">
    <property type="entry name" value="ALPHA_BETA HYDROLASE FOLD-3 DOMAIN-CONTAINING PROTEIN-RELATED"/>
    <property type="match status" value="1"/>
</dbReference>
<feature type="domain" description="Alpha/beta hydrolase fold-3" evidence="2">
    <location>
        <begin position="96"/>
        <end position="302"/>
    </location>
</feature>
<dbReference type="EMBL" id="JACIFP010000001">
    <property type="protein sequence ID" value="MBB4135936.1"/>
    <property type="molecule type" value="Genomic_DNA"/>
</dbReference>
<evidence type="ECO:0000313" key="4">
    <source>
        <dbReference type="Proteomes" id="UP000551501"/>
    </source>
</evidence>
<protein>
    <submittedName>
        <fullName evidence="3">Acetyl esterase</fullName>
        <ecNumber evidence="3">3.1.1.-</ecNumber>
    </submittedName>
</protein>
<evidence type="ECO:0000313" key="3">
    <source>
        <dbReference type="EMBL" id="MBB4135936.1"/>
    </source>
</evidence>
<dbReference type="InterPro" id="IPR013094">
    <property type="entry name" value="AB_hydrolase_3"/>
</dbReference>
<evidence type="ECO:0000259" key="2">
    <source>
        <dbReference type="Pfam" id="PF07859"/>
    </source>
</evidence>
<dbReference type="AlphaFoldDB" id="A0A840F1U4"/>